<feature type="chain" id="PRO_5038658098" evidence="1">
    <location>
        <begin position="26"/>
        <end position="316"/>
    </location>
</feature>
<protein>
    <submittedName>
        <fullName evidence="2">DUF5119 domain-containing protein</fullName>
    </submittedName>
</protein>
<dbReference type="PROSITE" id="PS51257">
    <property type="entry name" value="PROKAR_LIPOPROTEIN"/>
    <property type="match status" value="1"/>
</dbReference>
<dbReference type="EMBL" id="DXHL01000031">
    <property type="protein sequence ID" value="HIW11124.1"/>
    <property type="molecule type" value="Genomic_DNA"/>
</dbReference>
<dbReference type="InterPro" id="IPR033410">
    <property type="entry name" value="DUF5119"/>
</dbReference>
<dbReference type="AlphaFoldDB" id="A0A9D1QEJ1"/>
<organism evidence="2 3">
    <name type="scientific">Candidatus Rikenella faecigallinarum</name>
    <dbReference type="NCBI Taxonomy" id="2838745"/>
    <lineage>
        <taxon>Bacteria</taxon>
        <taxon>Pseudomonadati</taxon>
        <taxon>Bacteroidota</taxon>
        <taxon>Bacteroidia</taxon>
        <taxon>Bacteroidales</taxon>
        <taxon>Rikenellaceae</taxon>
        <taxon>Rikenella</taxon>
    </lineage>
</organism>
<proteinExistence type="predicted"/>
<name>A0A9D1QEJ1_9BACT</name>
<feature type="signal peptide" evidence="1">
    <location>
        <begin position="1"/>
        <end position="25"/>
    </location>
</feature>
<sequence length="316" mass="34236">MGKIAYMGRVSLRCAALAVGMTLLASSCVKRNLYVKPDEGTVILDMDWKNLVQGENPPQQMSLYFYGENGTLLRGTTDNGTFTTVLPSGNYKVLAVNEEVEGVGFNNMSDYDRAYAYALPLNKLAKADEEWVRQPGWVYSGHLLEVNVLKQDTTLTTVVPEPMVQRVSMNIYLTGDYDAVAEMSAALSGVAASVLLSTGECNDYAALTQLEPQQVAGNHYTANALVFGVAAVNPDVSVDNKVRLELSFNNGGSQVLEETITGDVIEDPTATEININVEIEVSANSEVGFTAVITGWEVTTDGMNVDNRPNDPTKQQ</sequence>
<evidence type="ECO:0000313" key="2">
    <source>
        <dbReference type="EMBL" id="HIW11124.1"/>
    </source>
</evidence>
<accession>A0A9D1QEJ1</accession>
<evidence type="ECO:0000313" key="3">
    <source>
        <dbReference type="Proteomes" id="UP000823926"/>
    </source>
</evidence>
<reference evidence="2" key="1">
    <citation type="journal article" date="2021" name="PeerJ">
        <title>Extensive microbial diversity within the chicken gut microbiome revealed by metagenomics and culture.</title>
        <authorList>
            <person name="Gilroy R."/>
            <person name="Ravi A."/>
            <person name="Getino M."/>
            <person name="Pursley I."/>
            <person name="Horton D.L."/>
            <person name="Alikhan N.F."/>
            <person name="Baker D."/>
            <person name="Gharbi K."/>
            <person name="Hall N."/>
            <person name="Watson M."/>
            <person name="Adriaenssens E.M."/>
            <person name="Foster-Nyarko E."/>
            <person name="Jarju S."/>
            <person name="Secka A."/>
            <person name="Antonio M."/>
            <person name="Oren A."/>
            <person name="Chaudhuri R.R."/>
            <person name="La Ragione R."/>
            <person name="Hildebrand F."/>
            <person name="Pallen M.J."/>
        </authorList>
    </citation>
    <scope>NUCLEOTIDE SEQUENCE</scope>
    <source>
        <strain evidence="2">ChiBcec15-1070</strain>
    </source>
</reference>
<reference evidence="2" key="2">
    <citation type="submission" date="2021-04" db="EMBL/GenBank/DDBJ databases">
        <authorList>
            <person name="Gilroy R."/>
        </authorList>
    </citation>
    <scope>NUCLEOTIDE SEQUENCE</scope>
    <source>
        <strain evidence="2">ChiBcec15-1070</strain>
    </source>
</reference>
<gene>
    <name evidence="2" type="ORF">H9888_06470</name>
</gene>
<dbReference type="Pfam" id="PF17145">
    <property type="entry name" value="DUF5119"/>
    <property type="match status" value="1"/>
</dbReference>
<keyword evidence="1" id="KW-0732">Signal</keyword>
<dbReference type="Proteomes" id="UP000823926">
    <property type="component" value="Unassembled WGS sequence"/>
</dbReference>
<evidence type="ECO:0000256" key="1">
    <source>
        <dbReference type="SAM" id="SignalP"/>
    </source>
</evidence>
<comment type="caution">
    <text evidence="2">The sequence shown here is derived from an EMBL/GenBank/DDBJ whole genome shotgun (WGS) entry which is preliminary data.</text>
</comment>